<dbReference type="PANTHER" id="PTHR12428:SF66">
    <property type="entry name" value="MITOCHONDRIAL INNER MEMBRANE PROTEIN OXA1L"/>
    <property type="match status" value="1"/>
</dbReference>
<dbReference type="OrthoDB" id="2148490at2759"/>
<sequence>RDSHRSAVEITNYSATEISDVASLSTTAQDILQPVQEIPFTELGLGGYTPVGLLQSCFEFLHMSAGLPWWATIITATVIARCVMFPIIVKNQRASIRLSNVMPTFQKLTKKMNEARQSGNQFETSEEDPARIESSGPLTFTQDIYEKLMRDDHSCVS</sequence>
<dbReference type="STRING" id="307972.A0A2G8JFG6"/>
<dbReference type="GO" id="GO:0032977">
    <property type="term" value="F:membrane insertase activity"/>
    <property type="evidence" value="ECO:0007669"/>
    <property type="project" value="InterPro"/>
</dbReference>
<evidence type="ECO:0000256" key="1">
    <source>
        <dbReference type="ARBA" id="ARBA00004141"/>
    </source>
</evidence>
<comment type="caution">
    <text evidence="6">The sequence shown here is derived from an EMBL/GenBank/DDBJ whole genome shotgun (WGS) entry which is preliminary data.</text>
</comment>
<organism evidence="6 7">
    <name type="scientific">Stichopus japonicus</name>
    <name type="common">Sea cucumber</name>
    <dbReference type="NCBI Taxonomy" id="307972"/>
    <lineage>
        <taxon>Eukaryota</taxon>
        <taxon>Metazoa</taxon>
        <taxon>Echinodermata</taxon>
        <taxon>Eleutherozoa</taxon>
        <taxon>Echinozoa</taxon>
        <taxon>Holothuroidea</taxon>
        <taxon>Aspidochirotacea</taxon>
        <taxon>Aspidochirotida</taxon>
        <taxon>Stichopodidae</taxon>
        <taxon>Apostichopus</taxon>
    </lineage>
</organism>
<keyword evidence="7" id="KW-1185">Reference proteome</keyword>
<dbReference type="GO" id="GO:0005743">
    <property type="term" value="C:mitochondrial inner membrane"/>
    <property type="evidence" value="ECO:0007669"/>
    <property type="project" value="TreeGrafter"/>
</dbReference>
<accession>A0A2G8JFG6</accession>
<keyword evidence="2 5" id="KW-0812">Transmembrane</keyword>
<evidence type="ECO:0000256" key="3">
    <source>
        <dbReference type="ARBA" id="ARBA00022989"/>
    </source>
</evidence>
<evidence type="ECO:0000256" key="5">
    <source>
        <dbReference type="SAM" id="Phobius"/>
    </source>
</evidence>
<comment type="subcellular location">
    <subcellularLocation>
        <location evidence="1">Membrane</location>
        <topology evidence="1">Multi-pass membrane protein</topology>
    </subcellularLocation>
</comment>
<feature type="transmembrane region" description="Helical" evidence="5">
    <location>
        <begin position="69"/>
        <end position="89"/>
    </location>
</feature>
<dbReference type="EMBL" id="MRZV01002161">
    <property type="protein sequence ID" value="PIK34482.1"/>
    <property type="molecule type" value="Genomic_DNA"/>
</dbReference>
<evidence type="ECO:0000313" key="7">
    <source>
        <dbReference type="Proteomes" id="UP000230750"/>
    </source>
</evidence>
<evidence type="ECO:0000256" key="4">
    <source>
        <dbReference type="ARBA" id="ARBA00023136"/>
    </source>
</evidence>
<dbReference type="PANTHER" id="PTHR12428">
    <property type="entry name" value="OXA1"/>
    <property type="match status" value="1"/>
</dbReference>
<protein>
    <submittedName>
        <fullName evidence="6">Putative mitochondrial inner membrane protein OXA1L</fullName>
    </submittedName>
</protein>
<gene>
    <name evidence="6" type="ORF">BSL78_28695</name>
</gene>
<reference evidence="6 7" key="1">
    <citation type="journal article" date="2017" name="PLoS Biol.">
        <title>The sea cucumber genome provides insights into morphological evolution and visceral regeneration.</title>
        <authorList>
            <person name="Zhang X."/>
            <person name="Sun L."/>
            <person name="Yuan J."/>
            <person name="Sun Y."/>
            <person name="Gao Y."/>
            <person name="Zhang L."/>
            <person name="Li S."/>
            <person name="Dai H."/>
            <person name="Hamel J.F."/>
            <person name="Liu C."/>
            <person name="Yu Y."/>
            <person name="Liu S."/>
            <person name="Lin W."/>
            <person name="Guo K."/>
            <person name="Jin S."/>
            <person name="Xu P."/>
            <person name="Storey K.B."/>
            <person name="Huan P."/>
            <person name="Zhang T."/>
            <person name="Zhou Y."/>
            <person name="Zhang J."/>
            <person name="Lin C."/>
            <person name="Li X."/>
            <person name="Xing L."/>
            <person name="Huo D."/>
            <person name="Sun M."/>
            <person name="Wang L."/>
            <person name="Mercier A."/>
            <person name="Li F."/>
            <person name="Yang H."/>
            <person name="Xiang J."/>
        </authorList>
    </citation>
    <scope>NUCLEOTIDE SEQUENCE [LARGE SCALE GENOMIC DNA]</scope>
    <source>
        <strain evidence="6">Shaxun</strain>
        <tissue evidence="6">Muscle</tissue>
    </source>
</reference>
<dbReference type="Proteomes" id="UP000230750">
    <property type="component" value="Unassembled WGS sequence"/>
</dbReference>
<keyword evidence="3 5" id="KW-1133">Transmembrane helix</keyword>
<dbReference type="InterPro" id="IPR001708">
    <property type="entry name" value="YidC/ALB3/OXA1/COX18"/>
</dbReference>
<proteinExistence type="predicted"/>
<name>A0A2G8JFG6_STIJA</name>
<evidence type="ECO:0000256" key="2">
    <source>
        <dbReference type="ARBA" id="ARBA00022692"/>
    </source>
</evidence>
<keyword evidence="4 5" id="KW-0472">Membrane</keyword>
<feature type="non-terminal residue" evidence="6">
    <location>
        <position position="1"/>
    </location>
</feature>
<dbReference type="AlphaFoldDB" id="A0A2G8JFG6"/>
<dbReference type="GO" id="GO:0032979">
    <property type="term" value="P:protein insertion into mitochondrial inner membrane from matrix"/>
    <property type="evidence" value="ECO:0007669"/>
    <property type="project" value="TreeGrafter"/>
</dbReference>
<evidence type="ECO:0000313" key="6">
    <source>
        <dbReference type="EMBL" id="PIK34482.1"/>
    </source>
</evidence>